<protein>
    <recommendedName>
        <fullName evidence="4">Caspase domain protein</fullName>
    </recommendedName>
</protein>
<evidence type="ECO:0000313" key="2">
    <source>
        <dbReference type="EMBL" id="QDT20691.1"/>
    </source>
</evidence>
<dbReference type="AlphaFoldDB" id="A0A517PMU0"/>
<accession>A0A517PMU0</accession>
<evidence type="ECO:0000256" key="1">
    <source>
        <dbReference type="SAM" id="SignalP"/>
    </source>
</evidence>
<evidence type="ECO:0008006" key="4">
    <source>
        <dbReference type="Google" id="ProtNLM"/>
    </source>
</evidence>
<dbReference type="EMBL" id="CP036266">
    <property type="protein sequence ID" value="QDT20691.1"/>
    <property type="molecule type" value="Genomic_DNA"/>
</dbReference>
<gene>
    <name evidence="2" type="ORF">HG66A1_24800</name>
</gene>
<proteinExistence type="predicted"/>
<keyword evidence="3" id="KW-1185">Reference proteome</keyword>
<evidence type="ECO:0000313" key="3">
    <source>
        <dbReference type="Proteomes" id="UP000320421"/>
    </source>
</evidence>
<dbReference type="RefSeq" id="WP_145183861.1">
    <property type="nucleotide sequence ID" value="NZ_CP036266.1"/>
</dbReference>
<name>A0A517PMU0_9PLAN</name>
<feature type="signal peptide" evidence="1">
    <location>
        <begin position="1"/>
        <end position="25"/>
    </location>
</feature>
<reference evidence="2 3" key="1">
    <citation type="submission" date="2019-02" db="EMBL/GenBank/DDBJ databases">
        <title>Deep-cultivation of Planctomycetes and their phenomic and genomic characterization uncovers novel biology.</title>
        <authorList>
            <person name="Wiegand S."/>
            <person name="Jogler M."/>
            <person name="Boedeker C."/>
            <person name="Pinto D."/>
            <person name="Vollmers J."/>
            <person name="Rivas-Marin E."/>
            <person name="Kohn T."/>
            <person name="Peeters S.H."/>
            <person name="Heuer A."/>
            <person name="Rast P."/>
            <person name="Oberbeckmann S."/>
            <person name="Bunk B."/>
            <person name="Jeske O."/>
            <person name="Meyerdierks A."/>
            <person name="Storesund J.E."/>
            <person name="Kallscheuer N."/>
            <person name="Luecker S."/>
            <person name="Lage O.M."/>
            <person name="Pohl T."/>
            <person name="Merkel B.J."/>
            <person name="Hornburger P."/>
            <person name="Mueller R.-W."/>
            <person name="Bruemmer F."/>
            <person name="Labrenz M."/>
            <person name="Spormann A.M."/>
            <person name="Op den Camp H."/>
            <person name="Overmann J."/>
            <person name="Amann R."/>
            <person name="Jetten M.S.M."/>
            <person name="Mascher T."/>
            <person name="Medema M.H."/>
            <person name="Devos D.P."/>
            <person name="Kaster A.-K."/>
            <person name="Ovreas L."/>
            <person name="Rohde M."/>
            <person name="Galperin M.Y."/>
            <person name="Jogler C."/>
        </authorList>
    </citation>
    <scope>NUCLEOTIDE SEQUENCE [LARGE SCALE GENOMIC DNA]</scope>
    <source>
        <strain evidence="2 3">HG66A1</strain>
    </source>
</reference>
<dbReference type="Proteomes" id="UP000320421">
    <property type="component" value="Chromosome"/>
</dbReference>
<dbReference type="OrthoDB" id="247472at2"/>
<feature type="chain" id="PRO_5021895404" description="Caspase domain protein" evidence="1">
    <location>
        <begin position="26"/>
        <end position="351"/>
    </location>
</feature>
<sequence precursor="true">MRSFRMTIILAACSLICGNPLVHLAAAESPDRPERFILVLGAEGTDEYAIQFADWAENWKQLAVGKQAELTVIGESLDARNSDRTLIERELLRSPESYSATWLILIGHGTFDGKSARFNLRGPDLTAEQLQVCCDQITHPLAVLNCFSASGPFLQALSGENRVVISATKNGFEFYFSHFGKFLSAAASEPESDLDHDGQVSLLEAYLAACRQTEAHYLEQGQLATEHALLDDNGDQRGSRADQFKGLDHLPEPGATASLPDGHRAQQFAVCALRPVSQITGTQKQRRDALEINILELKQRKTEFESEDDYYQQLEPLMIQLAEIYRQAERGNTPTIHDPLVVPVKAEQTGE</sequence>
<keyword evidence="1" id="KW-0732">Signal</keyword>
<organism evidence="2 3">
    <name type="scientific">Gimesia chilikensis</name>
    <dbReference type="NCBI Taxonomy" id="2605989"/>
    <lineage>
        <taxon>Bacteria</taxon>
        <taxon>Pseudomonadati</taxon>
        <taxon>Planctomycetota</taxon>
        <taxon>Planctomycetia</taxon>
        <taxon>Planctomycetales</taxon>
        <taxon>Planctomycetaceae</taxon>
        <taxon>Gimesia</taxon>
    </lineage>
</organism>